<evidence type="ECO:0000313" key="5">
    <source>
        <dbReference type="EMBL" id="RIH99775.1"/>
    </source>
</evidence>
<dbReference type="GO" id="GO:0046933">
    <property type="term" value="F:proton-transporting ATP synthase activity, rotational mechanism"/>
    <property type="evidence" value="ECO:0007669"/>
    <property type="project" value="UniProtKB-UniRule"/>
</dbReference>
<dbReference type="Pfam" id="PF01991">
    <property type="entry name" value="vATP-synt_E"/>
    <property type="match status" value="1"/>
</dbReference>
<evidence type="ECO:0000256" key="3">
    <source>
        <dbReference type="ARBA" id="ARBA00023065"/>
    </source>
</evidence>
<dbReference type="GO" id="GO:0046961">
    <property type="term" value="F:proton-transporting ATPase activity, rotational mechanism"/>
    <property type="evidence" value="ECO:0007669"/>
    <property type="project" value="InterPro"/>
</dbReference>
<dbReference type="AlphaFoldDB" id="A0A399FWA0"/>
<dbReference type="GO" id="GO:0033178">
    <property type="term" value="C:proton-transporting two-sector ATPase complex, catalytic domain"/>
    <property type="evidence" value="ECO:0007669"/>
    <property type="project" value="InterPro"/>
</dbReference>
<keyword evidence="3 4" id="KW-0406">Ion transport</keyword>
<dbReference type="EMBL" id="NDHY01000012">
    <property type="protein sequence ID" value="RIH99775.1"/>
    <property type="molecule type" value="Genomic_DNA"/>
</dbReference>
<comment type="similarity">
    <text evidence="1 4">Belongs to the V-ATPase E subunit family.</text>
</comment>
<dbReference type="InterPro" id="IPR038495">
    <property type="entry name" value="ATPase_E_C"/>
</dbReference>
<dbReference type="SUPFAM" id="SSF160527">
    <property type="entry name" value="V-type ATPase subunit E-like"/>
    <property type="match status" value="1"/>
</dbReference>
<dbReference type="GO" id="GO:0042777">
    <property type="term" value="P:proton motive force-driven plasma membrane ATP synthesis"/>
    <property type="evidence" value="ECO:0007669"/>
    <property type="project" value="UniProtKB-UniRule"/>
</dbReference>
<dbReference type="Proteomes" id="UP000266287">
    <property type="component" value="Unassembled WGS sequence"/>
</dbReference>
<keyword evidence="2 4" id="KW-0813">Transport</keyword>
<dbReference type="GO" id="GO:0005524">
    <property type="term" value="F:ATP binding"/>
    <property type="evidence" value="ECO:0007669"/>
    <property type="project" value="UniProtKB-UniRule"/>
</dbReference>
<organism evidence="5 6">
    <name type="scientific">candidate division NPL-UPA2 bacterium Unc8</name>
    <dbReference type="NCBI Taxonomy" id="1980939"/>
    <lineage>
        <taxon>Bacteria</taxon>
    </lineage>
</organism>
<evidence type="ECO:0000313" key="6">
    <source>
        <dbReference type="Proteomes" id="UP000266287"/>
    </source>
</evidence>
<comment type="function">
    <text evidence="4">Produces ATP from ADP in the presence of a proton gradient across the membrane.</text>
</comment>
<dbReference type="InterPro" id="IPR002842">
    <property type="entry name" value="ATPase_V1_Esu"/>
</dbReference>
<protein>
    <recommendedName>
        <fullName evidence="4">V-type proton ATPase subunit E</fullName>
    </recommendedName>
    <alternativeName>
        <fullName evidence="4">V-ATPase subunit E</fullName>
    </alternativeName>
</protein>
<evidence type="ECO:0000256" key="1">
    <source>
        <dbReference type="ARBA" id="ARBA00005901"/>
    </source>
</evidence>
<dbReference type="Gene3D" id="1.20.5.620">
    <property type="entry name" value="F1F0 ATP synthase subunit B, membrane domain"/>
    <property type="match status" value="1"/>
</dbReference>
<proteinExistence type="inferred from homology"/>
<dbReference type="HAMAP" id="MF_00311">
    <property type="entry name" value="ATP_synth_E_arch"/>
    <property type="match status" value="1"/>
</dbReference>
<name>A0A399FWA0_UNCN2</name>
<keyword evidence="4" id="KW-0066">ATP synthesis</keyword>
<comment type="caution">
    <text evidence="5">The sequence shown here is derived from an EMBL/GenBank/DDBJ whole genome shotgun (WGS) entry which is preliminary data.</text>
</comment>
<gene>
    <name evidence="4" type="primary">atpE</name>
    <name evidence="5" type="ORF">B9J77_04525</name>
</gene>
<evidence type="ECO:0000256" key="2">
    <source>
        <dbReference type="ARBA" id="ARBA00022448"/>
    </source>
</evidence>
<evidence type="ECO:0000256" key="4">
    <source>
        <dbReference type="HAMAP-Rule" id="MF_00311"/>
    </source>
</evidence>
<keyword evidence="4" id="KW-0375">Hydrogen ion transport</keyword>
<sequence length="202" mass="22879">MAIEDILRKIRSDAEAKASEIIHNAKREEESILKKAKGEAIKLGEKLLKEGKDATTQERKREITMANLEARKEMLALKQELIEEAFKGTLNSLFSLPAEEYRSAIKKMLISAVVSGEEEVIIPVMDKEKLTSEFIVEVNEALKENGKKGNLMLSLEERNIQGGFILKDGRKETNLSFDSLIEEKRDELEESLISIIFDKKEA</sequence>
<reference evidence="5 6" key="1">
    <citation type="submission" date="2018-08" db="EMBL/GenBank/DDBJ databases">
        <title>Draft genome of candidate division NPL-UPA2 bacterium Unc8 that adapted to ultra-basic serpentinizing groundwater.</title>
        <authorList>
            <person name="Ishii S."/>
            <person name="Suzuki S."/>
            <person name="Nealson K.H."/>
        </authorList>
    </citation>
    <scope>NUCLEOTIDE SEQUENCE [LARGE SCALE GENOMIC DNA]</scope>
    <source>
        <strain evidence="5">Unc8</strain>
    </source>
</reference>
<accession>A0A399FWA0</accession>
<dbReference type="Gene3D" id="3.30.2320.30">
    <property type="entry name" value="ATP synthase, E subunit, C-terminal"/>
    <property type="match status" value="1"/>
</dbReference>